<evidence type="ECO:0000313" key="2">
    <source>
        <dbReference type="EMBL" id="PSJ41923.1"/>
    </source>
</evidence>
<reference evidence="2 3" key="1">
    <citation type="submission" date="2018-03" db="EMBL/GenBank/DDBJ databases">
        <title>The draft genome of Sphingosinicella sp. GL-C-18.</title>
        <authorList>
            <person name="Liu L."/>
            <person name="Li L."/>
            <person name="Liang L."/>
            <person name="Zhang X."/>
            <person name="Wang T."/>
        </authorList>
    </citation>
    <scope>NUCLEOTIDE SEQUENCE [LARGE SCALE GENOMIC DNA]</scope>
    <source>
        <strain evidence="2 3">GL-C-18</strain>
    </source>
</reference>
<protein>
    <submittedName>
        <fullName evidence="2">Uncharacterized protein</fullName>
    </submittedName>
</protein>
<sequence>MAPCAIEDLLHGLRADACISRVDGNKYPAVIDASLVVGSVFVAHAMFLEKSAQAAGKGANSCTDRSCFGDGRCSDRASSRQRTNSWDRERSDAEECTDTSASESALEKAFTLLLHLMRVRSTVVARCSFMTGNYRKCTVAYAGGPQFSNCPFGLGLGIEDDGNEVVHISSILSDRA</sequence>
<gene>
    <name evidence="2" type="ORF">C7I55_06575</name>
</gene>
<dbReference type="EMBL" id="PXYI01000002">
    <property type="protein sequence ID" value="PSJ41923.1"/>
    <property type="molecule type" value="Genomic_DNA"/>
</dbReference>
<dbReference type="AlphaFoldDB" id="A0A2P7QVE5"/>
<keyword evidence="3" id="KW-1185">Reference proteome</keyword>
<evidence type="ECO:0000256" key="1">
    <source>
        <dbReference type="SAM" id="MobiDB-lite"/>
    </source>
</evidence>
<name>A0A2P7QVE5_9SPHN</name>
<feature type="region of interest" description="Disordered" evidence="1">
    <location>
        <begin position="71"/>
        <end position="94"/>
    </location>
</feature>
<organism evidence="2 3">
    <name type="scientific">Allosphingosinicella deserti</name>
    <dbReference type="NCBI Taxonomy" id="2116704"/>
    <lineage>
        <taxon>Bacteria</taxon>
        <taxon>Pseudomonadati</taxon>
        <taxon>Pseudomonadota</taxon>
        <taxon>Alphaproteobacteria</taxon>
        <taxon>Sphingomonadales</taxon>
        <taxon>Sphingomonadaceae</taxon>
        <taxon>Allosphingosinicella</taxon>
    </lineage>
</organism>
<accession>A0A2P7QVE5</accession>
<comment type="caution">
    <text evidence="2">The sequence shown here is derived from an EMBL/GenBank/DDBJ whole genome shotgun (WGS) entry which is preliminary data.</text>
</comment>
<proteinExistence type="predicted"/>
<dbReference type="Proteomes" id="UP000241167">
    <property type="component" value="Unassembled WGS sequence"/>
</dbReference>
<evidence type="ECO:0000313" key="3">
    <source>
        <dbReference type="Proteomes" id="UP000241167"/>
    </source>
</evidence>